<evidence type="ECO:0000256" key="10">
    <source>
        <dbReference type="ARBA" id="ARBA00022989"/>
    </source>
</evidence>
<evidence type="ECO:0000256" key="2">
    <source>
        <dbReference type="ARBA" id="ARBA00006432"/>
    </source>
</evidence>
<evidence type="ECO:0000256" key="7">
    <source>
        <dbReference type="ARBA" id="ARBA00022741"/>
    </source>
</evidence>
<keyword evidence="5" id="KW-0436">Ligase</keyword>
<evidence type="ECO:0000256" key="22">
    <source>
        <dbReference type="SAM" id="Phobius"/>
    </source>
</evidence>
<keyword evidence="8" id="KW-0276">Fatty acid metabolism</keyword>
<comment type="subcellular location">
    <subcellularLocation>
        <location evidence="1">Cell membrane</location>
        <topology evidence="1">Multi-pass membrane protein</topology>
    </subcellularLocation>
    <subcellularLocation>
        <location evidence="17">Peroxisome membrane</location>
    </subcellularLocation>
</comment>
<dbReference type="Gene3D" id="3.30.300.30">
    <property type="match status" value="1"/>
</dbReference>
<evidence type="ECO:0000256" key="16">
    <source>
        <dbReference type="ARBA" id="ARBA00041297"/>
    </source>
</evidence>
<evidence type="ECO:0000256" key="11">
    <source>
        <dbReference type="ARBA" id="ARBA00023055"/>
    </source>
</evidence>
<evidence type="ECO:0000256" key="1">
    <source>
        <dbReference type="ARBA" id="ARBA00004651"/>
    </source>
</evidence>
<dbReference type="AlphaFoldDB" id="A0A922HJZ5"/>
<evidence type="ECO:0000256" key="3">
    <source>
        <dbReference type="ARBA" id="ARBA00022448"/>
    </source>
</evidence>
<dbReference type="InterPro" id="IPR000873">
    <property type="entry name" value="AMP-dep_synth/lig_dom"/>
</dbReference>
<dbReference type="EMBL" id="ASGP02000008">
    <property type="protein sequence ID" value="KAH9494134.1"/>
    <property type="molecule type" value="Genomic_DNA"/>
</dbReference>
<evidence type="ECO:0000313" key="26">
    <source>
        <dbReference type="Proteomes" id="UP000790347"/>
    </source>
</evidence>
<comment type="similarity">
    <text evidence="2">Belongs to the ATP-dependent AMP-binding enzyme family.</text>
</comment>
<evidence type="ECO:0000313" key="25">
    <source>
        <dbReference type="EMBL" id="KAH9494134.1"/>
    </source>
</evidence>
<dbReference type="SUPFAM" id="SSF56801">
    <property type="entry name" value="Acetyl-CoA synthetase-like"/>
    <property type="match status" value="1"/>
</dbReference>
<feature type="domain" description="AMP-dependent synthetase/ligase" evidence="23">
    <location>
        <begin position="84"/>
        <end position="447"/>
    </location>
</feature>
<dbReference type="InterPro" id="IPR025110">
    <property type="entry name" value="AMP-bd_C"/>
</dbReference>
<evidence type="ECO:0000259" key="24">
    <source>
        <dbReference type="Pfam" id="PF13193"/>
    </source>
</evidence>
<dbReference type="GO" id="GO:0005524">
    <property type="term" value="F:ATP binding"/>
    <property type="evidence" value="ECO:0007669"/>
    <property type="project" value="UniProtKB-KW"/>
</dbReference>
<name>A0A922HJZ5_DERFA</name>
<dbReference type="GO" id="GO:0005324">
    <property type="term" value="F:long-chain fatty acid transmembrane transporter activity"/>
    <property type="evidence" value="ECO:0007669"/>
    <property type="project" value="TreeGrafter"/>
</dbReference>
<protein>
    <recommendedName>
        <fullName evidence="20">Very long-chain fatty acid transport protein</fullName>
        <ecNumber evidence="14">6.2.1.3</ecNumber>
    </recommendedName>
    <alternativeName>
        <fullName evidence="16">Long-chain-fatty-acid--CoA ligase</fullName>
    </alternativeName>
    <alternativeName>
        <fullName evidence="21">Very-long-chain acyl-CoA synthetase</fullName>
    </alternativeName>
</protein>
<dbReference type="GO" id="GO:0004467">
    <property type="term" value="F:long-chain fatty acid-CoA ligase activity"/>
    <property type="evidence" value="ECO:0007669"/>
    <property type="project" value="UniProtKB-EC"/>
</dbReference>
<evidence type="ECO:0000256" key="20">
    <source>
        <dbReference type="ARBA" id="ARBA00068795"/>
    </source>
</evidence>
<evidence type="ECO:0000256" key="12">
    <source>
        <dbReference type="ARBA" id="ARBA00023136"/>
    </source>
</evidence>
<dbReference type="PANTHER" id="PTHR43107">
    <property type="entry name" value="LONG-CHAIN FATTY ACID TRANSPORT PROTEIN"/>
    <property type="match status" value="1"/>
</dbReference>
<reference evidence="25" key="1">
    <citation type="submission" date="2013-05" db="EMBL/GenBank/DDBJ databases">
        <authorList>
            <person name="Yim A.K.Y."/>
            <person name="Chan T.F."/>
            <person name="Ji K.M."/>
            <person name="Liu X.Y."/>
            <person name="Zhou J.W."/>
            <person name="Li R.Q."/>
            <person name="Yang K.Y."/>
            <person name="Li J."/>
            <person name="Li M."/>
            <person name="Law P.T.W."/>
            <person name="Wu Y.L."/>
            <person name="Cai Z.L."/>
            <person name="Qin H."/>
            <person name="Bao Y."/>
            <person name="Leung R.K.K."/>
            <person name="Ng P.K.S."/>
            <person name="Zou J."/>
            <person name="Zhong X.J."/>
            <person name="Ran P.X."/>
            <person name="Zhong N.S."/>
            <person name="Liu Z.G."/>
            <person name="Tsui S.K.W."/>
        </authorList>
    </citation>
    <scope>NUCLEOTIDE SEQUENCE</scope>
    <source>
        <strain evidence="25">Derf</strain>
        <tissue evidence="25">Whole organism</tissue>
    </source>
</reference>
<dbReference type="InterPro" id="IPR045851">
    <property type="entry name" value="AMP-bd_C_sf"/>
</dbReference>
<feature type="transmembrane region" description="Helical" evidence="22">
    <location>
        <begin position="20"/>
        <end position="44"/>
    </location>
</feature>
<evidence type="ECO:0000256" key="4">
    <source>
        <dbReference type="ARBA" id="ARBA00022475"/>
    </source>
</evidence>
<keyword evidence="4" id="KW-1003">Cell membrane</keyword>
<comment type="function">
    <text evidence="19">Acyl-CoA synthetase required for both the import of long chain fatty acids (LCFAs) (C14-C18) and the activation very long chain fatty acids (VLCFAs) (C20-C26) by esterification of the fatty acids into metabolically active CoA-thioesters for subsequent degradation or incorporation into phospholipids. The transport and fatty acyl-CoA synthetase activities are genetically separable and are thus independent activities. Esterifies VLCFAs in the peroxisome matrix. The VLCFAs are actively transported into peroxisomes by a PXA1-PXA2 heterodimeric transporter in the peroxisomal membrane.</text>
</comment>
<evidence type="ECO:0000256" key="21">
    <source>
        <dbReference type="ARBA" id="ARBA00078285"/>
    </source>
</evidence>
<dbReference type="Pfam" id="PF13193">
    <property type="entry name" value="AMP-binding_C"/>
    <property type="match status" value="1"/>
</dbReference>
<sequence length="659" mass="75509">MVLVYVTLFVAHIGEQVINFNLWTIASLLLASGLTFLAFFWDFVRRFYFTFFRDISAGYALVKSRYFMIKNRNSNVPKLFSLLAEKYPDKICFHYKDEQWTYDDIEKFSNKVGNYFASIGYKKNDEIALVMNSRPEFVGIWLGLAKQGIVTAFINTNQRMETLVHSITVVNCKAVIFDATLAKNIEEAIPLIETKRPGMMYYSYVGTDPPSVKASEQDSETIRKINAKCLDNCIENMIYTRPHAIDDQSMGDKLYYIFTSGTTGLPKAAVIRHHRYIWIGMILRNLFRISDNDILYLTLPLYHNNAGTIGTCQSIIFGTTIVLRDKFSASQFWDDCGRYNCTVAMYIGELCRYLLAQPKKETDTMHKVRLMFGNGLRQEIWRDFKNRFQIRQIGEVYGSTEGNANVANFDFTEGACGIIPCCVPFICRFVFPVTVIRVDPATGEHIRDRNGLCKLIKSGEIGEIVGMIREDPGQSYPGYVNNDATKKKIIRNVLHHGDSAFLSGDLVEMDFYGYLYFRDRTGDTFRWKGENVSTNEVEAVIQKVVKLSDCVVFGVSIRNCDGKAGMAVIADPNHTVDVENLYYQLEKRLPAYAVPLFIRIAPKIDLTASFKLSKFSLEKDGFNISHIHDPLYYLDRKSKQYIRMDQNVYDDIQNGRIFL</sequence>
<evidence type="ECO:0000256" key="14">
    <source>
        <dbReference type="ARBA" id="ARBA00026121"/>
    </source>
</evidence>
<dbReference type="NCBIfam" id="NF006134">
    <property type="entry name" value="PRK08279.1"/>
    <property type="match status" value="1"/>
</dbReference>
<dbReference type="Pfam" id="PF00501">
    <property type="entry name" value="AMP-binding"/>
    <property type="match status" value="1"/>
</dbReference>
<dbReference type="GO" id="GO:0005886">
    <property type="term" value="C:plasma membrane"/>
    <property type="evidence" value="ECO:0007669"/>
    <property type="project" value="UniProtKB-SubCell"/>
</dbReference>
<evidence type="ECO:0000256" key="8">
    <source>
        <dbReference type="ARBA" id="ARBA00022832"/>
    </source>
</evidence>
<evidence type="ECO:0000256" key="19">
    <source>
        <dbReference type="ARBA" id="ARBA00060276"/>
    </source>
</evidence>
<keyword evidence="13" id="KW-0576">Peroxisome</keyword>
<dbReference type="PROSITE" id="PS00455">
    <property type="entry name" value="AMP_BINDING"/>
    <property type="match status" value="1"/>
</dbReference>
<evidence type="ECO:0000256" key="15">
    <source>
        <dbReference type="ARBA" id="ARBA00036527"/>
    </source>
</evidence>
<feature type="domain" description="AMP-binding enzyme C-terminal" evidence="24">
    <location>
        <begin position="536"/>
        <end position="611"/>
    </location>
</feature>
<evidence type="ECO:0000259" key="23">
    <source>
        <dbReference type="Pfam" id="PF00501"/>
    </source>
</evidence>
<comment type="catalytic activity">
    <reaction evidence="15">
        <text>a very long-chain fatty acid + ATP + CoA = a very long-chain fatty acyl-CoA + AMP + diphosphate</text>
        <dbReference type="Rhea" id="RHEA:54536"/>
        <dbReference type="ChEBI" id="CHEBI:30616"/>
        <dbReference type="ChEBI" id="CHEBI:33019"/>
        <dbReference type="ChEBI" id="CHEBI:57287"/>
        <dbReference type="ChEBI" id="CHEBI:58950"/>
        <dbReference type="ChEBI" id="CHEBI:138261"/>
        <dbReference type="ChEBI" id="CHEBI:456215"/>
    </reaction>
    <physiologicalReaction direction="left-to-right" evidence="15">
        <dbReference type="Rhea" id="RHEA:54537"/>
    </physiologicalReaction>
</comment>
<evidence type="ECO:0000256" key="9">
    <source>
        <dbReference type="ARBA" id="ARBA00022840"/>
    </source>
</evidence>
<dbReference type="PANTHER" id="PTHR43107:SF15">
    <property type="entry name" value="FATTY ACID TRANSPORT PROTEIN 3, ISOFORM A"/>
    <property type="match status" value="1"/>
</dbReference>
<accession>A0A922HJZ5</accession>
<keyword evidence="9" id="KW-0067">ATP-binding</keyword>
<dbReference type="EC" id="6.2.1.3" evidence="14"/>
<evidence type="ECO:0000256" key="6">
    <source>
        <dbReference type="ARBA" id="ARBA00022692"/>
    </source>
</evidence>
<dbReference type="Gene3D" id="3.40.50.12780">
    <property type="entry name" value="N-terminal domain of ligase-like"/>
    <property type="match status" value="1"/>
</dbReference>
<gene>
    <name evidence="25" type="ORF">DERF_014845</name>
</gene>
<organism evidence="25 26">
    <name type="scientific">Dermatophagoides farinae</name>
    <name type="common">American house dust mite</name>
    <dbReference type="NCBI Taxonomy" id="6954"/>
    <lineage>
        <taxon>Eukaryota</taxon>
        <taxon>Metazoa</taxon>
        <taxon>Ecdysozoa</taxon>
        <taxon>Arthropoda</taxon>
        <taxon>Chelicerata</taxon>
        <taxon>Arachnida</taxon>
        <taxon>Acari</taxon>
        <taxon>Acariformes</taxon>
        <taxon>Sarcoptiformes</taxon>
        <taxon>Astigmata</taxon>
        <taxon>Psoroptidia</taxon>
        <taxon>Analgoidea</taxon>
        <taxon>Pyroglyphidae</taxon>
        <taxon>Dermatophagoidinae</taxon>
        <taxon>Dermatophagoides</taxon>
    </lineage>
</organism>
<comment type="catalytic activity">
    <reaction evidence="18">
        <text>tetracosanoate + ATP + CoA = tetracosanoyl-CoA + AMP + diphosphate</text>
        <dbReference type="Rhea" id="RHEA:33639"/>
        <dbReference type="ChEBI" id="CHEBI:30616"/>
        <dbReference type="ChEBI" id="CHEBI:31014"/>
        <dbReference type="ChEBI" id="CHEBI:33019"/>
        <dbReference type="ChEBI" id="CHEBI:57287"/>
        <dbReference type="ChEBI" id="CHEBI:65052"/>
        <dbReference type="ChEBI" id="CHEBI:456215"/>
    </reaction>
    <physiologicalReaction direction="left-to-right" evidence="18">
        <dbReference type="Rhea" id="RHEA:33640"/>
    </physiologicalReaction>
</comment>
<keyword evidence="6 22" id="KW-0812">Transmembrane</keyword>
<proteinExistence type="inferred from homology"/>
<keyword evidence="10 22" id="KW-1133">Transmembrane helix</keyword>
<keyword evidence="12 22" id="KW-0472">Membrane</keyword>
<keyword evidence="3" id="KW-0813">Transport</keyword>
<evidence type="ECO:0000256" key="18">
    <source>
        <dbReference type="ARBA" id="ARBA00048666"/>
    </source>
</evidence>
<reference evidence="25" key="2">
    <citation type="journal article" date="2022" name="Res Sq">
        <title>Comparative Genomics Reveals Insights into the Divergent Evolution of Astigmatic Mites and Household Pest Adaptations.</title>
        <authorList>
            <person name="Xiong Q."/>
            <person name="Wan A.T.-Y."/>
            <person name="Liu X.-Y."/>
            <person name="Fung C.S.-H."/>
            <person name="Xiao X."/>
            <person name="Malainual N."/>
            <person name="Hou J."/>
            <person name="Wang L."/>
            <person name="Wang M."/>
            <person name="Yang K."/>
            <person name="Cui Y."/>
            <person name="Leung E."/>
            <person name="Nong W."/>
            <person name="Shin S.-K."/>
            <person name="Au S."/>
            <person name="Jeong K.Y."/>
            <person name="Chew F.T."/>
            <person name="Hui J."/>
            <person name="Leung T.F."/>
            <person name="Tungtrongchitr A."/>
            <person name="Zhong N."/>
            <person name="Liu Z."/>
            <person name="Tsui S."/>
        </authorList>
    </citation>
    <scope>NUCLEOTIDE SEQUENCE</scope>
    <source>
        <strain evidence="25">Derf</strain>
        <tissue evidence="25">Whole organism</tissue>
    </source>
</reference>
<dbReference type="FunFam" id="3.40.50.12780:FF:000019">
    <property type="entry name" value="Long-chain fatty acid transporter"/>
    <property type="match status" value="1"/>
</dbReference>
<dbReference type="GO" id="GO:0044539">
    <property type="term" value="P:long-chain fatty acid import into cell"/>
    <property type="evidence" value="ECO:0007669"/>
    <property type="project" value="TreeGrafter"/>
</dbReference>
<dbReference type="GO" id="GO:0005778">
    <property type="term" value="C:peroxisomal membrane"/>
    <property type="evidence" value="ECO:0007669"/>
    <property type="project" value="UniProtKB-SubCell"/>
</dbReference>
<evidence type="ECO:0000256" key="5">
    <source>
        <dbReference type="ARBA" id="ARBA00022598"/>
    </source>
</evidence>
<dbReference type="FunFam" id="3.30.300.30:FF:000002">
    <property type="entry name" value="Long-chain fatty acid transport protein 1"/>
    <property type="match status" value="1"/>
</dbReference>
<comment type="caution">
    <text evidence="25">The sequence shown here is derived from an EMBL/GenBank/DDBJ whole genome shotgun (WGS) entry which is preliminary data.</text>
</comment>
<evidence type="ECO:0000256" key="17">
    <source>
        <dbReference type="ARBA" id="ARBA00046271"/>
    </source>
</evidence>
<keyword evidence="7" id="KW-0547">Nucleotide-binding</keyword>
<keyword evidence="11" id="KW-0445">Lipid transport</keyword>
<dbReference type="InterPro" id="IPR042099">
    <property type="entry name" value="ANL_N_sf"/>
</dbReference>
<keyword evidence="26" id="KW-1185">Reference proteome</keyword>
<dbReference type="Proteomes" id="UP000790347">
    <property type="component" value="Unassembled WGS sequence"/>
</dbReference>
<keyword evidence="8" id="KW-0443">Lipid metabolism</keyword>
<dbReference type="GO" id="GO:0005789">
    <property type="term" value="C:endoplasmic reticulum membrane"/>
    <property type="evidence" value="ECO:0007669"/>
    <property type="project" value="TreeGrafter"/>
</dbReference>
<evidence type="ECO:0000256" key="13">
    <source>
        <dbReference type="ARBA" id="ARBA00023140"/>
    </source>
</evidence>
<dbReference type="InterPro" id="IPR020845">
    <property type="entry name" value="AMP-binding_CS"/>
</dbReference>